<dbReference type="Proteomes" id="UP001172155">
    <property type="component" value="Unassembled WGS sequence"/>
</dbReference>
<feature type="region of interest" description="Disordered" evidence="1">
    <location>
        <begin position="99"/>
        <end position="122"/>
    </location>
</feature>
<evidence type="ECO:0000313" key="2">
    <source>
        <dbReference type="EMBL" id="KAK0754515.1"/>
    </source>
</evidence>
<proteinExistence type="predicted"/>
<dbReference type="AlphaFoldDB" id="A0AA40KD52"/>
<reference evidence="2" key="1">
    <citation type="submission" date="2023-06" db="EMBL/GenBank/DDBJ databases">
        <title>Genome-scale phylogeny and comparative genomics of the fungal order Sordariales.</title>
        <authorList>
            <consortium name="Lawrence Berkeley National Laboratory"/>
            <person name="Hensen N."/>
            <person name="Bonometti L."/>
            <person name="Westerberg I."/>
            <person name="Brannstrom I.O."/>
            <person name="Guillou S."/>
            <person name="Cros-Aarteil S."/>
            <person name="Calhoun S."/>
            <person name="Haridas S."/>
            <person name="Kuo A."/>
            <person name="Mondo S."/>
            <person name="Pangilinan J."/>
            <person name="Riley R."/>
            <person name="LaButti K."/>
            <person name="Andreopoulos B."/>
            <person name="Lipzen A."/>
            <person name="Chen C."/>
            <person name="Yanf M."/>
            <person name="Daum C."/>
            <person name="Ng V."/>
            <person name="Clum A."/>
            <person name="Steindorff A."/>
            <person name="Ohm R."/>
            <person name="Martin F."/>
            <person name="Silar P."/>
            <person name="Natvig D."/>
            <person name="Lalanne C."/>
            <person name="Gautier V."/>
            <person name="Ament-velasquez S.L."/>
            <person name="Kruys A."/>
            <person name="Hutchinson M.I."/>
            <person name="Powell A.J."/>
            <person name="Barry K."/>
            <person name="Miller A.N."/>
            <person name="Grigoriev I.V."/>
            <person name="Debuchy R."/>
            <person name="Gladieux P."/>
            <person name="Thoren M.H."/>
            <person name="Johannesson H."/>
        </authorList>
    </citation>
    <scope>NUCLEOTIDE SEQUENCE</scope>
    <source>
        <strain evidence="2">SMH3187-1</strain>
    </source>
</reference>
<sequence>MTIGHLPGSQCSAPTKSKQEDRKTSAIRETRRERNPHVSQPPFPFPAPTRYSPPVPPIPAGIDGYSNKRRTNPHGCGPSKCNLLTPWFSSSPLGPSPDMAISAPSSCPSPPSRLLLPPHSCG</sequence>
<organism evidence="2 3">
    <name type="scientific">Schizothecium vesticola</name>
    <dbReference type="NCBI Taxonomy" id="314040"/>
    <lineage>
        <taxon>Eukaryota</taxon>
        <taxon>Fungi</taxon>
        <taxon>Dikarya</taxon>
        <taxon>Ascomycota</taxon>
        <taxon>Pezizomycotina</taxon>
        <taxon>Sordariomycetes</taxon>
        <taxon>Sordariomycetidae</taxon>
        <taxon>Sordariales</taxon>
        <taxon>Schizotheciaceae</taxon>
        <taxon>Schizothecium</taxon>
    </lineage>
</organism>
<feature type="compositionally biased region" description="Basic and acidic residues" evidence="1">
    <location>
        <begin position="17"/>
        <end position="36"/>
    </location>
</feature>
<feature type="compositionally biased region" description="Pro residues" evidence="1">
    <location>
        <begin position="39"/>
        <end position="59"/>
    </location>
</feature>
<feature type="region of interest" description="Disordered" evidence="1">
    <location>
        <begin position="1"/>
        <end position="77"/>
    </location>
</feature>
<feature type="compositionally biased region" description="Low complexity" evidence="1">
    <location>
        <begin position="102"/>
        <end position="122"/>
    </location>
</feature>
<gene>
    <name evidence="2" type="ORF">B0T18DRAFT_38380</name>
</gene>
<keyword evidence="3" id="KW-1185">Reference proteome</keyword>
<comment type="caution">
    <text evidence="2">The sequence shown here is derived from an EMBL/GenBank/DDBJ whole genome shotgun (WGS) entry which is preliminary data.</text>
</comment>
<evidence type="ECO:0000256" key="1">
    <source>
        <dbReference type="SAM" id="MobiDB-lite"/>
    </source>
</evidence>
<evidence type="ECO:0000313" key="3">
    <source>
        <dbReference type="Proteomes" id="UP001172155"/>
    </source>
</evidence>
<name>A0AA40KD52_9PEZI</name>
<accession>A0AA40KD52</accession>
<dbReference type="EMBL" id="JAUKUD010000001">
    <property type="protein sequence ID" value="KAK0754515.1"/>
    <property type="molecule type" value="Genomic_DNA"/>
</dbReference>
<protein>
    <submittedName>
        <fullName evidence="2">Uncharacterized protein</fullName>
    </submittedName>
</protein>